<dbReference type="InterPro" id="IPR003767">
    <property type="entry name" value="Malate/L-lactate_DH-like"/>
</dbReference>
<dbReference type="EMBL" id="WUTT01000001">
    <property type="protein sequence ID" value="NAW34348.1"/>
    <property type="molecule type" value="Genomic_DNA"/>
</dbReference>
<dbReference type="PANTHER" id="PTHR11091:SF0">
    <property type="entry name" value="MALATE DEHYDROGENASE"/>
    <property type="match status" value="1"/>
</dbReference>
<reference evidence="3 4" key="1">
    <citation type="submission" date="2019-12" db="EMBL/GenBank/DDBJ databases">
        <title>Draft genome sequencing of Halomonas alimentaria DSM 15356.</title>
        <authorList>
            <person name="Pandiyan K."/>
            <person name="Kushwaha P."/>
            <person name="Gowdham M."/>
            <person name="Chakdar H."/>
            <person name="Singh A."/>
            <person name="Kumar M."/>
            <person name="Saxena A.K."/>
        </authorList>
    </citation>
    <scope>NUCLEOTIDE SEQUENCE [LARGE SCALE GENOMIC DNA]</scope>
    <source>
        <strain evidence="3 4">DSM 15356</strain>
    </source>
</reference>
<dbReference type="SUPFAM" id="SSF89733">
    <property type="entry name" value="L-sulfolactate dehydrogenase-like"/>
    <property type="match status" value="1"/>
</dbReference>
<dbReference type="Gene3D" id="1.10.1530.10">
    <property type="match status" value="1"/>
</dbReference>
<comment type="similarity">
    <text evidence="1">Belongs to the LDH2/MDH2 oxidoreductase family.</text>
</comment>
<keyword evidence="2" id="KW-0560">Oxidoreductase</keyword>
<name>A0A7X4W4P8_9GAMM</name>
<evidence type="ECO:0000313" key="4">
    <source>
        <dbReference type="Proteomes" id="UP000487929"/>
    </source>
</evidence>
<dbReference type="Gene3D" id="3.30.1370.60">
    <property type="entry name" value="Hypothetical oxidoreductase yiak, domain 2"/>
    <property type="match status" value="1"/>
</dbReference>
<protein>
    <submittedName>
        <fullName evidence="3">Oxidoreductase</fullName>
    </submittedName>
</protein>
<accession>A0A7X4W4P8</accession>
<organism evidence="3 4">
    <name type="scientific">Halomonas alimentaria</name>
    <dbReference type="NCBI Taxonomy" id="147248"/>
    <lineage>
        <taxon>Bacteria</taxon>
        <taxon>Pseudomonadati</taxon>
        <taxon>Pseudomonadota</taxon>
        <taxon>Gammaproteobacteria</taxon>
        <taxon>Oceanospirillales</taxon>
        <taxon>Halomonadaceae</taxon>
        <taxon>Halomonas</taxon>
    </lineage>
</organism>
<sequence>MNNKTMYTIERLEEDVGLIFKKCGVIDDAAEAIARVISAGERDGCKSHGIYRIEGCLRVLQAGKVSPQAVPEIEAGDGPMVKVDAKGGFASLAYEKGVPLLIERAQTHGLAALVINDCLHFSALWYEVEDIASRGLVALSMCPSYAVMAPWGGKQPLLGTNPFAFAWPRKGVDPYVFDFATTVAARGEIELHRREGRPLPEGWAVDNAGQPTTDPDAALAGAMLPFGQHKGSAIATMIELLAGPMLGDFTSQEALDFMHGDTSLLPRHGALVLAFDPQVFSHGRHRDPMAGGEQLLQGIVNQGARLPSQRRYKARREAVSEGIKLSEEEVALLERLKSKGLDALTP</sequence>
<dbReference type="Pfam" id="PF02615">
    <property type="entry name" value="Ldh_2"/>
    <property type="match status" value="1"/>
</dbReference>
<evidence type="ECO:0000256" key="2">
    <source>
        <dbReference type="ARBA" id="ARBA00023002"/>
    </source>
</evidence>
<dbReference type="GO" id="GO:0016491">
    <property type="term" value="F:oxidoreductase activity"/>
    <property type="evidence" value="ECO:0007669"/>
    <property type="project" value="UniProtKB-KW"/>
</dbReference>
<comment type="caution">
    <text evidence="3">The sequence shown here is derived from an EMBL/GenBank/DDBJ whole genome shotgun (WGS) entry which is preliminary data.</text>
</comment>
<dbReference type="AlphaFoldDB" id="A0A7X4W4P8"/>
<dbReference type="OrthoDB" id="9769447at2"/>
<evidence type="ECO:0000256" key="1">
    <source>
        <dbReference type="ARBA" id="ARBA00006056"/>
    </source>
</evidence>
<dbReference type="PANTHER" id="PTHR11091">
    <property type="entry name" value="OXIDOREDUCTASE-RELATED"/>
    <property type="match status" value="1"/>
</dbReference>
<dbReference type="RefSeq" id="WP_161431644.1">
    <property type="nucleotide sequence ID" value="NZ_WUTT01000001.1"/>
</dbReference>
<proteinExistence type="inferred from homology"/>
<dbReference type="Proteomes" id="UP000487929">
    <property type="component" value="Unassembled WGS sequence"/>
</dbReference>
<gene>
    <name evidence="3" type="ORF">GRB96_07945</name>
</gene>
<evidence type="ECO:0000313" key="3">
    <source>
        <dbReference type="EMBL" id="NAW34348.1"/>
    </source>
</evidence>
<dbReference type="InterPro" id="IPR043144">
    <property type="entry name" value="Mal/L-sulf/L-lact_DH-like_ah"/>
</dbReference>
<dbReference type="InterPro" id="IPR036111">
    <property type="entry name" value="Mal/L-sulfo/L-lacto_DH-like_sf"/>
</dbReference>
<keyword evidence="4" id="KW-1185">Reference proteome</keyword>
<dbReference type="InterPro" id="IPR043143">
    <property type="entry name" value="Mal/L-sulf/L-lact_DH-like_NADP"/>
</dbReference>